<dbReference type="PANTHER" id="PTHR33322">
    <property type="entry name" value="BAG DOMAIN CONTAINING PROTEIN, EXPRESSED"/>
    <property type="match status" value="1"/>
</dbReference>
<feature type="compositionally biased region" description="Polar residues" evidence="3">
    <location>
        <begin position="213"/>
        <end position="223"/>
    </location>
</feature>
<dbReference type="Pfam" id="PF00612">
    <property type="entry name" value="IQ"/>
    <property type="match status" value="1"/>
</dbReference>
<feature type="compositionally biased region" description="Polar residues" evidence="3">
    <location>
        <begin position="299"/>
        <end position="309"/>
    </location>
</feature>
<feature type="compositionally biased region" description="Low complexity" evidence="3">
    <location>
        <begin position="409"/>
        <end position="421"/>
    </location>
</feature>
<keyword evidence="1" id="KW-0112">Calmodulin-binding</keyword>
<feature type="region of interest" description="Disordered" evidence="3">
    <location>
        <begin position="364"/>
        <end position="450"/>
    </location>
</feature>
<feature type="region of interest" description="Disordered" evidence="3">
    <location>
        <begin position="190"/>
        <end position="227"/>
    </location>
</feature>
<dbReference type="SUPFAM" id="SSF63491">
    <property type="entry name" value="BAG domain"/>
    <property type="match status" value="1"/>
</dbReference>
<dbReference type="InterPro" id="IPR036533">
    <property type="entry name" value="BAG_dom_sf"/>
</dbReference>
<organism evidence="5 6">
    <name type="scientific">Canavalia gladiata</name>
    <name type="common">Sword bean</name>
    <name type="synonym">Dolichos gladiatus</name>
    <dbReference type="NCBI Taxonomy" id="3824"/>
    <lineage>
        <taxon>Eukaryota</taxon>
        <taxon>Viridiplantae</taxon>
        <taxon>Streptophyta</taxon>
        <taxon>Embryophyta</taxon>
        <taxon>Tracheophyta</taxon>
        <taxon>Spermatophyta</taxon>
        <taxon>Magnoliopsida</taxon>
        <taxon>eudicotyledons</taxon>
        <taxon>Gunneridae</taxon>
        <taxon>Pentapetalae</taxon>
        <taxon>rosids</taxon>
        <taxon>fabids</taxon>
        <taxon>Fabales</taxon>
        <taxon>Fabaceae</taxon>
        <taxon>Papilionoideae</taxon>
        <taxon>50 kb inversion clade</taxon>
        <taxon>NPAAA clade</taxon>
        <taxon>indigoferoid/millettioid clade</taxon>
        <taxon>Phaseoleae</taxon>
        <taxon>Canavalia</taxon>
    </lineage>
</organism>
<feature type="compositionally biased region" description="Basic and acidic residues" evidence="3">
    <location>
        <begin position="196"/>
        <end position="210"/>
    </location>
</feature>
<feature type="compositionally biased region" description="Basic and acidic residues" evidence="3">
    <location>
        <begin position="1020"/>
        <end position="1037"/>
    </location>
</feature>
<feature type="compositionally biased region" description="Basic and acidic residues" evidence="3">
    <location>
        <begin position="721"/>
        <end position="733"/>
    </location>
</feature>
<dbReference type="Pfam" id="PF02179">
    <property type="entry name" value="BAG"/>
    <property type="match status" value="1"/>
</dbReference>
<keyword evidence="2" id="KW-0143">Chaperone</keyword>
<feature type="compositionally biased region" description="Basic residues" evidence="3">
    <location>
        <begin position="1104"/>
        <end position="1117"/>
    </location>
</feature>
<sequence>MMPAYRSMDSYPYQRNQTPFHHCYHPRVEAIPPQMKMDPSKPPFSLDQHWPYAGSCGHPMPPHFCCGHNYHPGYYSYRPSYPYAPAPIYYSGGSPTTYGEPYAVSCSLQPHYTMELPRYEYDKYMPHDRHCCGCPNHPCNQKEDKSVKIEEHEPDGGKKGTDALVPIQFKNYPYPLIWVPPEYTYNKQLKSPSMAERAEQDKISQERKPPSPENFNADPQPTQEPRVWNGWLPFDIKGAPNKFHSGDGIRNQNREIGNNGRESDDGKMDLKHQSEHKRSEFPFPIFWLPYCNKQEESGKTNNQEETSSPKIIEEVPHTFKSVPVKSHVDEGVMNGTGSNQVESTNTGALDDAKKLTSARSIPVKQIELHQGKNDSEESDKVEINVSPSQVQESVTQKDSCPGDKKRESLSPPKAKASKLPPVCLRVDPLPRKKNGSGRSRSLSPPSSEEIFQAMTGETSKTPSLCMNRDKAQSNYDLQNAAYTSQKVEPKVRTIQVCENKTSENKSADCKDGSQNQIGANIPSEVPISTKETCIDGNKCKIEDEKAEKVSENMMEETTEQKEVKDSNAPTDKGQKEKEGRVLSNADAAVLIQAAYRGHQVRKWEWLKKLKQIDEVNKEVTNVRGRVQAFESSSDLQNDDKQKIAIGETIMRLLLKLDTIQGLHPSLREIRKSLARELTTLQEGLDFIVAKKPQQQMHDLVVEKPVEVTPQNMQNEEYVQEQQKEKVDISRDSCEGISDGVKSPGASDGGIETRTPVDAASSEGMETIVPSHDDALNSISDISKPNEMPVELQVKSEVNHIPIEVDKLDMTIWEELPVGVLDEDINNVSTTKDEHVEFSAESLHTLDSEIHSMTELPVGLVDENDETNNSKGKAQAENREWIEELPVRLLDEDAAKSEVETHEKVLPTEERVCNADKKTNPSVDDTAIETQLEHPQEEEREEVRSFGEPDGWVKIEFQNEDEVKEHTPSEVAENDTKLPSLTIQVSDHQLGKRDACLEAKDVNSMLPERMESAPINNLQKGQEEEVKVVQPEKTEQSEASHPLQELEVAVGEYEYDGGLNGHAKLLEENDRLRKMMNKLLEAGNEQLSVISDLTGRVKELEKKLARSRTKKVKAKRYRSTTSKTSAMKSSK</sequence>
<dbReference type="SMART" id="SM00264">
    <property type="entry name" value="BAG"/>
    <property type="match status" value="1"/>
</dbReference>
<dbReference type="InterPro" id="IPR003103">
    <property type="entry name" value="BAG_domain"/>
</dbReference>
<dbReference type="InterPro" id="IPR000048">
    <property type="entry name" value="IQ_motif_EF-hand-BS"/>
</dbReference>
<gene>
    <name evidence="5" type="ORF">VNO77_06856</name>
</gene>
<dbReference type="GO" id="GO:0006457">
    <property type="term" value="P:protein folding"/>
    <property type="evidence" value="ECO:0007669"/>
    <property type="project" value="TreeGrafter"/>
</dbReference>
<dbReference type="GO" id="GO:0051087">
    <property type="term" value="F:protein-folding chaperone binding"/>
    <property type="evidence" value="ECO:0007669"/>
    <property type="project" value="InterPro"/>
</dbReference>
<keyword evidence="6" id="KW-1185">Reference proteome</keyword>
<feature type="compositionally biased region" description="Low complexity" evidence="3">
    <location>
        <begin position="436"/>
        <end position="449"/>
    </location>
</feature>
<feature type="region of interest" description="Disordered" evidence="3">
    <location>
        <begin position="1010"/>
        <end position="1041"/>
    </location>
</feature>
<feature type="region of interest" description="Disordered" evidence="3">
    <location>
        <begin position="550"/>
        <end position="579"/>
    </location>
</feature>
<protein>
    <recommendedName>
        <fullName evidence="4">BAG domain-containing protein</fullName>
    </recommendedName>
</protein>
<comment type="caution">
    <text evidence="5">The sequence shown here is derived from an EMBL/GenBank/DDBJ whole genome shotgun (WGS) entry which is preliminary data.</text>
</comment>
<dbReference type="PROSITE" id="PS50096">
    <property type="entry name" value="IQ"/>
    <property type="match status" value="1"/>
</dbReference>
<dbReference type="AlphaFoldDB" id="A0AAN9MCR3"/>
<reference evidence="5 6" key="1">
    <citation type="submission" date="2024-01" db="EMBL/GenBank/DDBJ databases">
        <title>The genomes of 5 underutilized Papilionoideae crops provide insights into root nodulation and disease resistanc.</title>
        <authorList>
            <person name="Jiang F."/>
        </authorList>
    </citation>
    <scope>NUCLEOTIDE SEQUENCE [LARGE SCALE GENOMIC DNA]</scope>
    <source>
        <strain evidence="5">LVBAO_FW01</strain>
        <tissue evidence="5">Leaves</tissue>
    </source>
</reference>
<feature type="compositionally biased region" description="Basic and acidic residues" evidence="3">
    <location>
        <begin position="366"/>
        <end position="382"/>
    </location>
</feature>
<feature type="region of interest" description="Disordered" evidence="3">
    <location>
        <begin position="241"/>
        <end position="276"/>
    </location>
</feature>
<dbReference type="GO" id="GO:0005516">
    <property type="term" value="F:calmodulin binding"/>
    <property type="evidence" value="ECO:0007669"/>
    <property type="project" value="UniProtKB-KW"/>
</dbReference>
<feature type="region of interest" description="Disordered" evidence="3">
    <location>
        <begin position="1103"/>
        <end position="1130"/>
    </location>
</feature>
<feature type="region of interest" description="Disordered" evidence="3">
    <location>
        <begin position="296"/>
        <end position="318"/>
    </location>
</feature>
<evidence type="ECO:0000256" key="3">
    <source>
        <dbReference type="SAM" id="MobiDB-lite"/>
    </source>
</evidence>
<dbReference type="Gene3D" id="1.20.58.120">
    <property type="entry name" value="BAG domain"/>
    <property type="match status" value="1"/>
</dbReference>
<dbReference type="GO" id="GO:0009506">
    <property type="term" value="C:plasmodesma"/>
    <property type="evidence" value="ECO:0007669"/>
    <property type="project" value="TreeGrafter"/>
</dbReference>
<feature type="domain" description="BAG" evidence="4">
    <location>
        <begin position="611"/>
        <end position="688"/>
    </location>
</feature>
<feature type="region of interest" description="Disordered" evidence="3">
    <location>
        <begin position="915"/>
        <end position="979"/>
    </location>
</feature>
<feature type="compositionally biased region" description="Basic and acidic residues" evidence="3">
    <location>
        <begin position="261"/>
        <end position="276"/>
    </location>
</feature>
<evidence type="ECO:0000256" key="2">
    <source>
        <dbReference type="ARBA" id="ARBA00023186"/>
    </source>
</evidence>
<feature type="compositionally biased region" description="Low complexity" evidence="3">
    <location>
        <begin position="1118"/>
        <end position="1130"/>
    </location>
</feature>
<feature type="compositionally biased region" description="Polar residues" evidence="3">
    <location>
        <begin position="385"/>
        <end position="398"/>
    </location>
</feature>
<evidence type="ECO:0000259" key="4">
    <source>
        <dbReference type="PROSITE" id="PS51035"/>
    </source>
</evidence>
<dbReference type="InterPro" id="IPR040400">
    <property type="entry name" value="BAG5/6/7/8"/>
</dbReference>
<dbReference type="PROSITE" id="PS51035">
    <property type="entry name" value="BAG"/>
    <property type="match status" value="1"/>
</dbReference>
<accession>A0AAN9MCR3</accession>
<evidence type="ECO:0000313" key="5">
    <source>
        <dbReference type="EMBL" id="KAK7349468.1"/>
    </source>
</evidence>
<evidence type="ECO:0000313" key="6">
    <source>
        <dbReference type="Proteomes" id="UP001367508"/>
    </source>
</evidence>
<proteinExistence type="predicted"/>
<feature type="compositionally biased region" description="Basic and acidic residues" evidence="3">
    <location>
        <begin position="930"/>
        <end position="952"/>
    </location>
</feature>
<dbReference type="EMBL" id="JAYMYQ010000002">
    <property type="protein sequence ID" value="KAK7349468.1"/>
    <property type="molecule type" value="Genomic_DNA"/>
</dbReference>
<dbReference type="FunFam" id="1.20.58.120:FF:000010">
    <property type="entry name" value="BAG family molecular chaperone regulator 6"/>
    <property type="match status" value="1"/>
</dbReference>
<name>A0AAN9MCR3_CANGL</name>
<evidence type="ECO:0000256" key="1">
    <source>
        <dbReference type="ARBA" id="ARBA00022860"/>
    </source>
</evidence>
<dbReference type="Proteomes" id="UP001367508">
    <property type="component" value="Unassembled WGS sequence"/>
</dbReference>
<feature type="region of interest" description="Disordered" evidence="3">
    <location>
        <begin position="720"/>
        <end position="751"/>
    </location>
</feature>
<dbReference type="CDD" id="cd23767">
    <property type="entry name" value="IQCD"/>
    <property type="match status" value="1"/>
</dbReference>
<dbReference type="PANTHER" id="PTHR33322:SF16">
    <property type="entry name" value="BAG FAMILY MOLECULAR CHAPERONE REGULATOR 6"/>
    <property type="match status" value="1"/>
</dbReference>